<keyword evidence="3" id="KW-1185">Reference proteome</keyword>
<dbReference type="PANTHER" id="PTHR36440">
    <property type="entry name" value="PUTATIVE (AFU_ORTHOLOGUE AFUA_8G07350)-RELATED"/>
    <property type="match status" value="1"/>
</dbReference>
<dbReference type="InterPro" id="IPR013096">
    <property type="entry name" value="Cupin_2"/>
</dbReference>
<dbReference type="InterPro" id="IPR011051">
    <property type="entry name" value="RmlC_Cupin_sf"/>
</dbReference>
<dbReference type="RefSeq" id="WP_195894565.1">
    <property type="nucleotide sequence ID" value="NZ_JADOGI010000015.1"/>
</dbReference>
<proteinExistence type="predicted"/>
<feature type="domain" description="Cupin type-2" evidence="1">
    <location>
        <begin position="51"/>
        <end position="108"/>
    </location>
</feature>
<dbReference type="InterPro" id="IPR053146">
    <property type="entry name" value="QDO-like"/>
</dbReference>
<dbReference type="EMBL" id="JADOGI010000015">
    <property type="protein sequence ID" value="MBF8185584.1"/>
    <property type="molecule type" value="Genomic_DNA"/>
</dbReference>
<accession>A0A931EVF1</accession>
<dbReference type="SUPFAM" id="SSF51182">
    <property type="entry name" value="RmlC-like cupins"/>
    <property type="match status" value="1"/>
</dbReference>
<comment type="caution">
    <text evidence="2">The sequence shown here is derived from an EMBL/GenBank/DDBJ whole genome shotgun (WGS) entry which is preliminary data.</text>
</comment>
<protein>
    <submittedName>
        <fullName evidence="2">Cupin domain-containing protein</fullName>
    </submittedName>
</protein>
<sequence>MSHAARILTPAITTPDTQQTVSFLGELYHLRVTGHDTGGGFAVVETRGGRGHGSPMHVHRVDSETFVVLDGELRMVVDGQEHRAGAGCAAVLPAGRPHGFVVTSDSARYLTLHHGPGFADFLIDAGGKVGAKPDLGLLTEIAARHGIDIVGPPLVP</sequence>
<evidence type="ECO:0000313" key="2">
    <source>
        <dbReference type="EMBL" id="MBF8185584.1"/>
    </source>
</evidence>
<dbReference type="Gene3D" id="2.60.120.10">
    <property type="entry name" value="Jelly Rolls"/>
    <property type="match status" value="1"/>
</dbReference>
<dbReference type="PANTHER" id="PTHR36440:SF1">
    <property type="entry name" value="PUTATIVE (AFU_ORTHOLOGUE AFUA_8G07350)-RELATED"/>
    <property type="match status" value="1"/>
</dbReference>
<reference evidence="2" key="1">
    <citation type="submission" date="2020-11" db="EMBL/GenBank/DDBJ databases">
        <title>Whole-genome analyses of Nonomuraea sp. K274.</title>
        <authorList>
            <person name="Veyisoglu A."/>
        </authorList>
    </citation>
    <scope>NUCLEOTIDE SEQUENCE</scope>
    <source>
        <strain evidence="2">K274</strain>
    </source>
</reference>
<dbReference type="InterPro" id="IPR014710">
    <property type="entry name" value="RmlC-like_jellyroll"/>
</dbReference>
<evidence type="ECO:0000313" key="3">
    <source>
        <dbReference type="Proteomes" id="UP000605361"/>
    </source>
</evidence>
<evidence type="ECO:0000259" key="1">
    <source>
        <dbReference type="Pfam" id="PF07883"/>
    </source>
</evidence>
<gene>
    <name evidence="2" type="ORF">ITP53_07505</name>
</gene>
<dbReference type="Pfam" id="PF07883">
    <property type="entry name" value="Cupin_2"/>
    <property type="match status" value="1"/>
</dbReference>
<dbReference type="AlphaFoldDB" id="A0A931EVF1"/>
<organism evidence="2 3">
    <name type="scientific">Nonomuraea cypriaca</name>
    <dbReference type="NCBI Taxonomy" id="1187855"/>
    <lineage>
        <taxon>Bacteria</taxon>
        <taxon>Bacillati</taxon>
        <taxon>Actinomycetota</taxon>
        <taxon>Actinomycetes</taxon>
        <taxon>Streptosporangiales</taxon>
        <taxon>Streptosporangiaceae</taxon>
        <taxon>Nonomuraea</taxon>
    </lineage>
</organism>
<name>A0A931EVF1_9ACTN</name>
<dbReference type="Proteomes" id="UP000605361">
    <property type="component" value="Unassembled WGS sequence"/>
</dbReference>